<evidence type="ECO:0000313" key="12">
    <source>
        <dbReference type="Proteomes" id="UP001198242"/>
    </source>
</evidence>
<dbReference type="Gene3D" id="3.40.1190.10">
    <property type="entry name" value="Mur-like, catalytic domain"/>
    <property type="match status" value="1"/>
</dbReference>
<keyword evidence="12" id="KW-1185">Reference proteome</keyword>
<evidence type="ECO:0000256" key="5">
    <source>
        <dbReference type="ARBA" id="ARBA00022741"/>
    </source>
</evidence>
<dbReference type="SMART" id="SM00471">
    <property type="entry name" value="HDc"/>
    <property type="match status" value="1"/>
</dbReference>
<dbReference type="Gene3D" id="1.10.3210.10">
    <property type="entry name" value="Hypothetical protein af1432"/>
    <property type="match status" value="1"/>
</dbReference>
<dbReference type="PANTHER" id="PTHR11136">
    <property type="entry name" value="FOLYLPOLYGLUTAMATE SYNTHASE-RELATED"/>
    <property type="match status" value="1"/>
</dbReference>
<dbReference type="SUPFAM" id="SSF109604">
    <property type="entry name" value="HD-domain/PDEase-like"/>
    <property type="match status" value="1"/>
</dbReference>
<dbReference type="Pfam" id="PF01966">
    <property type="entry name" value="HD"/>
    <property type="match status" value="1"/>
</dbReference>
<dbReference type="InterPro" id="IPR006674">
    <property type="entry name" value="HD_domain"/>
</dbReference>
<dbReference type="InterPro" id="IPR036615">
    <property type="entry name" value="Mur_ligase_C_dom_sf"/>
</dbReference>
<dbReference type="InterPro" id="IPR003607">
    <property type="entry name" value="HD/PDEase_dom"/>
</dbReference>
<evidence type="ECO:0000256" key="1">
    <source>
        <dbReference type="ARBA" id="ARBA00008276"/>
    </source>
</evidence>
<dbReference type="SUPFAM" id="SSF53244">
    <property type="entry name" value="MurD-like peptide ligases, peptide-binding domain"/>
    <property type="match status" value="1"/>
</dbReference>
<evidence type="ECO:0000256" key="6">
    <source>
        <dbReference type="ARBA" id="ARBA00022840"/>
    </source>
</evidence>
<sequence length="557" mass="62646">MNYKEAREYIKKASQYGIVPGLDNISNLCDKLGNPQNELDVIHIAGTNGKGSVGAFAEQILIESGKKVGRYVSPSVFDYLEQFRINAENMIEDRYAYYISRISEVADKMTPHPTPFEMETAAAFLYFKEEQCDVVLIEVGMGGREDATNIIPKSLVSVITPISMDHMKFLGNTLEEIAYQKSGIIKNNGLVVTAKQENCVMNVIENECCEKNARLIKADNVTEYEISLDGEYQRENAAVAEEVCRHIDGVSENDIKNGLINTVWHGRFEKICDKPEFIIDGAHNIDGVKRLKESIEKYYGNRKIVYITGVFADKAYKQIAEITAPLAQKIYTITPNNPRALSNEKYASAISEYNQNVEAVSFDTALKLCLNMTDCVVIAFGSLSFLGELKRKTDDIISMRKCNNILKNKNFRDILSKINSAEKDRIYCNHGIDHLLDVARSAYILNLENGLNIPKEIIYGTALLHDIGRYEQYKNGTNHHKAGGEIAKKILCECGFASDEIEYMVEAVRAHRKIPEKAETLGDIIAIADKRTRLCMMCNAIDTCKWSENEKNTDIVL</sequence>
<evidence type="ECO:0000256" key="4">
    <source>
        <dbReference type="ARBA" id="ARBA00022723"/>
    </source>
</evidence>
<dbReference type="PANTHER" id="PTHR11136:SF0">
    <property type="entry name" value="DIHYDROFOLATE SYNTHETASE-RELATED"/>
    <property type="match status" value="1"/>
</dbReference>
<evidence type="ECO:0000259" key="10">
    <source>
        <dbReference type="SMART" id="SM00471"/>
    </source>
</evidence>
<evidence type="ECO:0000256" key="8">
    <source>
        <dbReference type="ARBA" id="ARBA00030592"/>
    </source>
</evidence>
<evidence type="ECO:0000256" key="3">
    <source>
        <dbReference type="ARBA" id="ARBA00022598"/>
    </source>
</evidence>
<accession>A0AAE3J8Q5</accession>
<keyword evidence="7" id="KW-0460">Magnesium</keyword>
<dbReference type="NCBIfam" id="TIGR01499">
    <property type="entry name" value="folC"/>
    <property type="match status" value="1"/>
</dbReference>
<gene>
    <name evidence="11" type="ORF">LKE05_03255</name>
</gene>
<dbReference type="Gene3D" id="3.90.190.20">
    <property type="entry name" value="Mur ligase, C-terminal domain"/>
    <property type="match status" value="1"/>
</dbReference>
<feature type="domain" description="HD/PDEase" evidence="10">
    <location>
        <begin position="427"/>
        <end position="513"/>
    </location>
</feature>
<dbReference type="InterPro" id="IPR004101">
    <property type="entry name" value="Mur_ligase_C"/>
</dbReference>
<comment type="catalytic activity">
    <reaction evidence="9">
        <text>(6S)-5,6,7,8-tetrahydrofolyl-(gamma-L-Glu)(n) + L-glutamate + ATP = (6S)-5,6,7,8-tetrahydrofolyl-(gamma-L-Glu)(n+1) + ADP + phosphate + H(+)</text>
        <dbReference type="Rhea" id="RHEA:10580"/>
        <dbReference type="Rhea" id="RHEA-COMP:14738"/>
        <dbReference type="Rhea" id="RHEA-COMP:14740"/>
        <dbReference type="ChEBI" id="CHEBI:15378"/>
        <dbReference type="ChEBI" id="CHEBI:29985"/>
        <dbReference type="ChEBI" id="CHEBI:30616"/>
        <dbReference type="ChEBI" id="CHEBI:43474"/>
        <dbReference type="ChEBI" id="CHEBI:141005"/>
        <dbReference type="ChEBI" id="CHEBI:456216"/>
        <dbReference type="EC" id="6.3.2.17"/>
    </reaction>
</comment>
<dbReference type="GO" id="GO:0005524">
    <property type="term" value="F:ATP binding"/>
    <property type="evidence" value="ECO:0007669"/>
    <property type="project" value="UniProtKB-KW"/>
</dbReference>
<keyword evidence="4" id="KW-0479">Metal-binding</keyword>
<dbReference type="EC" id="6.3.2.17" evidence="2"/>
<dbReference type="PROSITE" id="PS01012">
    <property type="entry name" value="FOLYLPOLYGLU_SYNT_2"/>
    <property type="match status" value="1"/>
</dbReference>
<evidence type="ECO:0000313" key="11">
    <source>
        <dbReference type="EMBL" id="MCC2209814.1"/>
    </source>
</evidence>
<name>A0AAE3J8Q5_9FIRM</name>
<keyword evidence="3" id="KW-0436">Ligase</keyword>
<dbReference type="GO" id="GO:0008841">
    <property type="term" value="F:dihydrofolate synthase activity"/>
    <property type="evidence" value="ECO:0007669"/>
    <property type="project" value="TreeGrafter"/>
</dbReference>
<evidence type="ECO:0000256" key="7">
    <source>
        <dbReference type="ARBA" id="ARBA00022842"/>
    </source>
</evidence>
<evidence type="ECO:0000256" key="9">
    <source>
        <dbReference type="ARBA" id="ARBA00047493"/>
    </source>
</evidence>
<protein>
    <recommendedName>
        <fullName evidence="2">tetrahydrofolate synthase</fullName>
        <ecNumber evidence="2">6.3.2.17</ecNumber>
    </recommendedName>
    <alternativeName>
        <fullName evidence="8">Tetrahydrofolylpolyglutamate synthase</fullName>
    </alternativeName>
</protein>
<reference evidence="11 12" key="1">
    <citation type="submission" date="2021-10" db="EMBL/GenBank/DDBJ databases">
        <title>Anaerobic single-cell dispensing facilitates the cultivation of human gut bacteria.</title>
        <authorList>
            <person name="Afrizal A."/>
        </authorList>
    </citation>
    <scope>NUCLEOTIDE SEQUENCE [LARGE SCALE GENOMIC DNA]</scope>
    <source>
        <strain evidence="11 12">CLA-AA-H232</strain>
    </source>
</reference>
<dbReference type="InterPro" id="IPR001645">
    <property type="entry name" value="Folylpolyglutamate_synth"/>
</dbReference>
<dbReference type="CDD" id="cd00077">
    <property type="entry name" value="HDc"/>
    <property type="match status" value="1"/>
</dbReference>
<evidence type="ECO:0000256" key="2">
    <source>
        <dbReference type="ARBA" id="ARBA00013025"/>
    </source>
</evidence>
<comment type="similarity">
    <text evidence="1">Belongs to the folylpolyglutamate synthase family.</text>
</comment>
<comment type="caution">
    <text evidence="11">The sequence shown here is derived from an EMBL/GenBank/DDBJ whole genome shotgun (WGS) entry which is preliminary data.</text>
</comment>
<keyword evidence="5" id="KW-0547">Nucleotide-binding</keyword>
<dbReference type="Pfam" id="PF08245">
    <property type="entry name" value="Mur_ligase_M"/>
    <property type="match status" value="1"/>
</dbReference>
<dbReference type="InterPro" id="IPR013221">
    <property type="entry name" value="Mur_ligase_cen"/>
</dbReference>
<dbReference type="InterPro" id="IPR018109">
    <property type="entry name" value="Folylpolyglutamate_synth_CS"/>
</dbReference>
<dbReference type="InterPro" id="IPR036565">
    <property type="entry name" value="Mur-like_cat_sf"/>
</dbReference>
<dbReference type="GO" id="GO:0004326">
    <property type="term" value="F:tetrahydrofolylpolyglutamate synthase activity"/>
    <property type="evidence" value="ECO:0007669"/>
    <property type="project" value="UniProtKB-EC"/>
</dbReference>
<dbReference type="RefSeq" id="WP_308455917.1">
    <property type="nucleotide sequence ID" value="NZ_JAJEQM010000003.1"/>
</dbReference>
<dbReference type="EMBL" id="JAJEQM010000003">
    <property type="protein sequence ID" value="MCC2209814.1"/>
    <property type="molecule type" value="Genomic_DNA"/>
</dbReference>
<dbReference type="GO" id="GO:0046872">
    <property type="term" value="F:metal ion binding"/>
    <property type="evidence" value="ECO:0007669"/>
    <property type="project" value="UniProtKB-KW"/>
</dbReference>
<keyword evidence="6" id="KW-0067">ATP-binding</keyword>
<dbReference type="SUPFAM" id="SSF53623">
    <property type="entry name" value="MurD-like peptide ligases, catalytic domain"/>
    <property type="match status" value="1"/>
</dbReference>
<dbReference type="AlphaFoldDB" id="A0AAE3J8Q5"/>
<dbReference type="Proteomes" id="UP001198242">
    <property type="component" value="Unassembled WGS sequence"/>
</dbReference>
<organism evidence="11 12">
    <name type="scientific">Hominilimicola fabiformis</name>
    <dbReference type="NCBI Taxonomy" id="2885356"/>
    <lineage>
        <taxon>Bacteria</taxon>
        <taxon>Bacillati</taxon>
        <taxon>Bacillota</taxon>
        <taxon>Clostridia</taxon>
        <taxon>Eubacteriales</taxon>
        <taxon>Oscillospiraceae</taxon>
        <taxon>Hominilimicola</taxon>
    </lineage>
</organism>
<proteinExistence type="inferred from homology"/>
<dbReference type="GO" id="GO:0005737">
    <property type="term" value="C:cytoplasm"/>
    <property type="evidence" value="ECO:0007669"/>
    <property type="project" value="TreeGrafter"/>
</dbReference>
<dbReference type="Pfam" id="PF02875">
    <property type="entry name" value="Mur_ligase_C"/>
    <property type="match status" value="1"/>
</dbReference>